<comment type="caution">
    <text evidence="5">The sequence shown here is derived from an EMBL/GenBank/DDBJ whole genome shotgun (WGS) entry which is preliminary data.</text>
</comment>
<comment type="catalytic activity">
    <reaction evidence="4">
        <text>N-terminal L-arginyl-[protein] + L-leucyl-tRNA(Leu) = N-terminal L-leucyl-L-arginyl-[protein] + tRNA(Leu) + H(+)</text>
        <dbReference type="Rhea" id="RHEA:50416"/>
        <dbReference type="Rhea" id="RHEA-COMP:9613"/>
        <dbReference type="Rhea" id="RHEA-COMP:9622"/>
        <dbReference type="Rhea" id="RHEA-COMP:12672"/>
        <dbReference type="Rhea" id="RHEA-COMP:12673"/>
        <dbReference type="ChEBI" id="CHEBI:15378"/>
        <dbReference type="ChEBI" id="CHEBI:64719"/>
        <dbReference type="ChEBI" id="CHEBI:78442"/>
        <dbReference type="ChEBI" id="CHEBI:78494"/>
        <dbReference type="ChEBI" id="CHEBI:133044"/>
        <dbReference type="EC" id="2.3.2.6"/>
    </reaction>
</comment>
<dbReference type="InterPro" id="IPR016181">
    <property type="entry name" value="Acyl_CoA_acyltransferase"/>
</dbReference>
<dbReference type="SUPFAM" id="SSF55729">
    <property type="entry name" value="Acyl-CoA N-acyltransferases (Nat)"/>
    <property type="match status" value="1"/>
</dbReference>
<dbReference type="HAMAP" id="MF_00688">
    <property type="entry name" value="Leu_Phe_trans"/>
    <property type="match status" value="1"/>
</dbReference>
<dbReference type="Gene3D" id="3.40.630.70">
    <property type="entry name" value="Leucyl/phenylalanyl-tRNA-protein transferase, C-terminal domain"/>
    <property type="match status" value="1"/>
</dbReference>
<organism evidence="5 6">
    <name type="scientific">Aromatoleum buckelii</name>
    <dbReference type="NCBI Taxonomy" id="200254"/>
    <lineage>
        <taxon>Bacteria</taxon>
        <taxon>Pseudomonadati</taxon>
        <taxon>Pseudomonadota</taxon>
        <taxon>Betaproteobacteria</taxon>
        <taxon>Rhodocyclales</taxon>
        <taxon>Rhodocyclaceae</taxon>
        <taxon>Aromatoleum</taxon>
    </lineage>
</organism>
<evidence type="ECO:0000256" key="4">
    <source>
        <dbReference type="HAMAP-Rule" id="MF_00688"/>
    </source>
</evidence>
<keyword evidence="6" id="KW-1185">Reference proteome</keyword>
<accession>A0ABX1MWB3</accession>
<keyword evidence="2 4" id="KW-0808">Transferase</keyword>
<keyword evidence="1 4" id="KW-0963">Cytoplasm</keyword>
<dbReference type="Pfam" id="PF03588">
    <property type="entry name" value="Leu_Phe_trans"/>
    <property type="match status" value="1"/>
</dbReference>
<name>A0ABX1MWB3_9RHOO</name>
<dbReference type="Proteomes" id="UP000601990">
    <property type="component" value="Unassembled WGS sequence"/>
</dbReference>
<gene>
    <name evidence="4" type="primary">aat</name>
    <name evidence="5" type="ORF">GO608_01675</name>
</gene>
<dbReference type="RefSeq" id="WP_169197376.1">
    <property type="nucleotide sequence ID" value="NZ_WTVH02000009.1"/>
</dbReference>
<comment type="catalytic activity">
    <reaction evidence="4">
        <text>N-terminal L-lysyl-[protein] + L-leucyl-tRNA(Leu) = N-terminal L-leucyl-L-lysyl-[protein] + tRNA(Leu) + H(+)</text>
        <dbReference type="Rhea" id="RHEA:12340"/>
        <dbReference type="Rhea" id="RHEA-COMP:9613"/>
        <dbReference type="Rhea" id="RHEA-COMP:9622"/>
        <dbReference type="Rhea" id="RHEA-COMP:12670"/>
        <dbReference type="Rhea" id="RHEA-COMP:12671"/>
        <dbReference type="ChEBI" id="CHEBI:15378"/>
        <dbReference type="ChEBI" id="CHEBI:65249"/>
        <dbReference type="ChEBI" id="CHEBI:78442"/>
        <dbReference type="ChEBI" id="CHEBI:78494"/>
        <dbReference type="ChEBI" id="CHEBI:133043"/>
        <dbReference type="EC" id="2.3.2.6"/>
    </reaction>
</comment>
<proteinExistence type="inferred from homology"/>
<evidence type="ECO:0000313" key="6">
    <source>
        <dbReference type="Proteomes" id="UP000601990"/>
    </source>
</evidence>
<dbReference type="EC" id="2.3.2.6" evidence="4"/>
<dbReference type="Gene3D" id="3.30.70.3550">
    <property type="entry name" value="Leucyl/phenylalanyl-tRNA-protein transferase, N-terminal domain"/>
    <property type="match status" value="1"/>
</dbReference>
<dbReference type="InterPro" id="IPR004616">
    <property type="entry name" value="Leu/Phe-tRNA_Trfase"/>
</dbReference>
<evidence type="ECO:0000313" key="5">
    <source>
        <dbReference type="EMBL" id="NMF92043.1"/>
    </source>
</evidence>
<reference evidence="5" key="1">
    <citation type="submission" date="2019-12" db="EMBL/GenBank/DDBJ databases">
        <title>Comparative genomics gives insights into the taxonomy of the Azoarcus-Aromatoleum group and reveals separate origins of nif in the plant-associated Azoarcus and non-plant-associated Aromatoleum sub-groups.</title>
        <authorList>
            <person name="Lafos M."/>
            <person name="Maluk M."/>
            <person name="Batista M."/>
            <person name="Junghare M."/>
            <person name="Carmona M."/>
            <person name="Faoro H."/>
            <person name="Cruz L.M."/>
            <person name="Battistoni F."/>
            <person name="De Souza E."/>
            <person name="Pedrosa F."/>
            <person name="Chen W.-M."/>
            <person name="Poole P.S."/>
            <person name="Dixon R.A."/>
            <person name="James E.K."/>
        </authorList>
    </citation>
    <scope>NUCLEOTIDE SEQUENCE</scope>
    <source>
        <strain evidence="5">U120</strain>
    </source>
</reference>
<dbReference type="NCBIfam" id="TIGR00667">
    <property type="entry name" value="aat"/>
    <property type="match status" value="1"/>
</dbReference>
<dbReference type="InterPro" id="IPR042221">
    <property type="entry name" value="Leu/Phe-tRNA_Trfase_N"/>
</dbReference>
<sequence>MIPWLAGRPDFPPVEQALEDPDGLLAAGGELSPAWLLAAYRRGIFPWYTEDQPILWWSPDPRLVLIPAHLRISRSLRRTLRQQRFEVRFDTAFADVIAACAEPREPGGGTWISTEIRQAYLRLHELGYAHSVESWVDGTLVGGLYGIALGRAFFGESMFSRRNDASKVALAHLAVHLQRLGFAAIDCQMTTAHLLSLGAEEMPRARFCAGLASWTNEGPGPGHWSCEGAAEISRNFS</sequence>
<dbReference type="PANTHER" id="PTHR30098:SF2">
    <property type="entry name" value="LEUCYL_PHENYLALANYL-TRNA--PROTEIN TRANSFERASE"/>
    <property type="match status" value="1"/>
</dbReference>
<comment type="subcellular location">
    <subcellularLocation>
        <location evidence="4">Cytoplasm</location>
    </subcellularLocation>
</comment>
<comment type="similarity">
    <text evidence="4">Belongs to the L/F-transferase family.</text>
</comment>
<evidence type="ECO:0000256" key="1">
    <source>
        <dbReference type="ARBA" id="ARBA00022490"/>
    </source>
</evidence>
<protein>
    <recommendedName>
        <fullName evidence="4">Leucyl/phenylalanyl-tRNA--protein transferase</fullName>
        <ecNumber evidence="4">2.3.2.6</ecNumber>
    </recommendedName>
    <alternativeName>
        <fullName evidence="4">L/F-transferase</fullName>
    </alternativeName>
    <alternativeName>
        <fullName evidence="4">Leucyltransferase</fullName>
    </alternativeName>
    <alternativeName>
        <fullName evidence="4">Phenyalanyltransferase</fullName>
    </alternativeName>
</protein>
<keyword evidence="3 4" id="KW-0012">Acyltransferase</keyword>
<dbReference type="EMBL" id="WTVH01000002">
    <property type="protein sequence ID" value="NMF92043.1"/>
    <property type="molecule type" value="Genomic_DNA"/>
</dbReference>
<dbReference type="PANTHER" id="PTHR30098">
    <property type="entry name" value="LEUCYL/PHENYLALANYL-TRNA--PROTEIN TRANSFERASE"/>
    <property type="match status" value="1"/>
</dbReference>
<dbReference type="GO" id="GO:0008914">
    <property type="term" value="F:leucyl-tRNA--protein transferase activity"/>
    <property type="evidence" value="ECO:0007669"/>
    <property type="project" value="UniProtKB-EC"/>
</dbReference>
<dbReference type="InterPro" id="IPR042203">
    <property type="entry name" value="Leu/Phe-tRNA_Trfase_C"/>
</dbReference>
<evidence type="ECO:0000256" key="2">
    <source>
        <dbReference type="ARBA" id="ARBA00022679"/>
    </source>
</evidence>
<comment type="function">
    <text evidence="4">Functions in the N-end rule pathway of protein degradation where it conjugates Leu, Phe and, less efficiently, Met from aminoacyl-tRNAs to the N-termini of proteins containing an N-terminal arginine or lysine.</text>
</comment>
<comment type="catalytic activity">
    <reaction evidence="4">
        <text>L-phenylalanyl-tRNA(Phe) + an N-terminal L-alpha-aminoacyl-[protein] = an N-terminal L-phenylalanyl-L-alpha-aminoacyl-[protein] + tRNA(Phe)</text>
        <dbReference type="Rhea" id="RHEA:43632"/>
        <dbReference type="Rhea" id="RHEA-COMP:9668"/>
        <dbReference type="Rhea" id="RHEA-COMP:9699"/>
        <dbReference type="Rhea" id="RHEA-COMP:10636"/>
        <dbReference type="Rhea" id="RHEA-COMP:10637"/>
        <dbReference type="ChEBI" id="CHEBI:78442"/>
        <dbReference type="ChEBI" id="CHEBI:78531"/>
        <dbReference type="ChEBI" id="CHEBI:78597"/>
        <dbReference type="ChEBI" id="CHEBI:83561"/>
        <dbReference type="EC" id="2.3.2.6"/>
    </reaction>
</comment>
<evidence type="ECO:0000256" key="3">
    <source>
        <dbReference type="ARBA" id="ARBA00023315"/>
    </source>
</evidence>